<dbReference type="InterPro" id="IPR036957">
    <property type="entry name" value="Znf_PARP_sf"/>
</dbReference>
<dbReference type="Gene3D" id="3.30.1740.10">
    <property type="entry name" value="Zinc finger, PARP-type"/>
    <property type="match status" value="1"/>
</dbReference>
<evidence type="ECO:0000259" key="7">
    <source>
        <dbReference type="PROSITE" id="PS50064"/>
    </source>
</evidence>
<dbReference type="SMART" id="SM01336">
    <property type="entry name" value="zf-PARP"/>
    <property type="match status" value="1"/>
</dbReference>
<gene>
    <name evidence="8" type="ORF">PCOR1329_LOCUS43589</name>
</gene>
<evidence type="ECO:0000256" key="4">
    <source>
        <dbReference type="ARBA" id="ARBA00022833"/>
    </source>
</evidence>
<protein>
    <recommendedName>
        <fullName evidence="7">PARP-type domain-containing protein</fullName>
    </recommendedName>
</protein>
<evidence type="ECO:0000313" key="9">
    <source>
        <dbReference type="Proteomes" id="UP001189429"/>
    </source>
</evidence>
<keyword evidence="4" id="KW-0862">Zinc</keyword>
<accession>A0ABN9TYK9</accession>
<evidence type="ECO:0000256" key="3">
    <source>
        <dbReference type="ARBA" id="ARBA00022771"/>
    </source>
</evidence>
<evidence type="ECO:0000256" key="2">
    <source>
        <dbReference type="ARBA" id="ARBA00022723"/>
    </source>
</evidence>
<organism evidence="8 9">
    <name type="scientific">Prorocentrum cordatum</name>
    <dbReference type="NCBI Taxonomy" id="2364126"/>
    <lineage>
        <taxon>Eukaryota</taxon>
        <taxon>Sar</taxon>
        <taxon>Alveolata</taxon>
        <taxon>Dinophyceae</taxon>
        <taxon>Prorocentrales</taxon>
        <taxon>Prorocentraceae</taxon>
        <taxon>Prorocentrum</taxon>
    </lineage>
</organism>
<dbReference type="InterPro" id="IPR001510">
    <property type="entry name" value="Znf_PARP"/>
</dbReference>
<dbReference type="Proteomes" id="UP001189429">
    <property type="component" value="Unassembled WGS sequence"/>
</dbReference>
<keyword evidence="2" id="KW-0479">Metal-binding</keyword>
<keyword evidence="6" id="KW-1133">Transmembrane helix</keyword>
<keyword evidence="3" id="KW-0863">Zinc-finger</keyword>
<evidence type="ECO:0000313" key="8">
    <source>
        <dbReference type="EMBL" id="CAK0851434.1"/>
    </source>
</evidence>
<keyword evidence="9" id="KW-1185">Reference proteome</keyword>
<reference evidence="8" key="1">
    <citation type="submission" date="2023-10" db="EMBL/GenBank/DDBJ databases">
        <authorList>
            <person name="Chen Y."/>
            <person name="Shah S."/>
            <person name="Dougan E. K."/>
            <person name="Thang M."/>
            <person name="Chan C."/>
        </authorList>
    </citation>
    <scope>NUCLEOTIDE SEQUENCE [LARGE SCALE GENOMIC DNA]</scope>
</reference>
<proteinExistence type="predicted"/>
<dbReference type="SUPFAM" id="SSF57716">
    <property type="entry name" value="Glucocorticoid receptor-like (DNA-binding domain)"/>
    <property type="match status" value="1"/>
</dbReference>
<comment type="subcellular location">
    <subcellularLocation>
        <location evidence="1">Nucleus</location>
    </subcellularLocation>
</comment>
<keyword evidence="6" id="KW-0472">Membrane</keyword>
<feature type="transmembrane region" description="Helical" evidence="6">
    <location>
        <begin position="33"/>
        <end position="53"/>
    </location>
</feature>
<dbReference type="EMBL" id="CAUYUJ010015238">
    <property type="protein sequence ID" value="CAK0851434.1"/>
    <property type="molecule type" value="Genomic_DNA"/>
</dbReference>
<comment type="caution">
    <text evidence="8">The sequence shown here is derived from an EMBL/GenBank/DDBJ whole genome shotgun (WGS) entry which is preliminary data.</text>
</comment>
<keyword evidence="6" id="KW-0812">Transmembrane</keyword>
<dbReference type="PROSITE" id="PS50064">
    <property type="entry name" value="ZF_PARP_2"/>
    <property type="match status" value="1"/>
</dbReference>
<feature type="non-terminal residue" evidence="8">
    <location>
        <position position="241"/>
    </location>
</feature>
<name>A0ABN9TYK9_9DINO</name>
<evidence type="ECO:0000256" key="5">
    <source>
        <dbReference type="ARBA" id="ARBA00023242"/>
    </source>
</evidence>
<evidence type="ECO:0000256" key="6">
    <source>
        <dbReference type="SAM" id="Phobius"/>
    </source>
</evidence>
<evidence type="ECO:0000256" key="1">
    <source>
        <dbReference type="ARBA" id="ARBA00004123"/>
    </source>
</evidence>
<sequence length="241" mass="25457">MLWGLFQVLRPEAAVTVLLTTVGHVLTAGRVPIAFLIAATLGFPVPVMAFSALRMGGGRMLYGLGALAAILRGAHTTLGVCRLLSVTVAAAGCPSMGPEACLPVLAAACWPAFPEAAGAPAPPRPRAEPRPLAQGANVAKWHIDAKRTRAFCTCFASSCKGPITRGDLRVRSAANTVNPRWYHASCVKGGLGPQGDLEGFVDLQQEDQAKAQKFCDHPGGVSRAQYVETEVPMERFDELPE</sequence>
<keyword evidence="5" id="KW-0539">Nucleus</keyword>
<feature type="domain" description="PARP-type" evidence="7">
    <location>
        <begin position="179"/>
        <end position="213"/>
    </location>
</feature>